<evidence type="ECO:0000256" key="1">
    <source>
        <dbReference type="ARBA" id="ARBA00022448"/>
    </source>
</evidence>
<evidence type="ECO:0000256" key="4">
    <source>
        <dbReference type="ARBA" id="ARBA00022737"/>
    </source>
</evidence>
<evidence type="ECO:0000313" key="9">
    <source>
        <dbReference type="EMBL" id="SKB81071.1"/>
    </source>
</evidence>
<evidence type="ECO:0000256" key="2">
    <source>
        <dbReference type="ARBA" id="ARBA00022485"/>
    </source>
</evidence>
<accession>A0A1T5EB13</accession>
<keyword evidence="10" id="KW-1185">Reference proteome</keyword>
<evidence type="ECO:0000256" key="5">
    <source>
        <dbReference type="ARBA" id="ARBA00022982"/>
    </source>
</evidence>
<name>A0A1T5EB13_9BACT</name>
<dbReference type="InterPro" id="IPR024185">
    <property type="entry name" value="FTHF_cligase-like_sf"/>
</dbReference>
<dbReference type="RefSeq" id="WP_079557040.1">
    <property type="nucleotide sequence ID" value="NZ_CP021904.1"/>
</dbReference>
<keyword evidence="2" id="KW-0004">4Fe-4S</keyword>
<dbReference type="STRING" id="889453.SAMN03080601_01268"/>
<dbReference type="InterPro" id="IPR009051">
    <property type="entry name" value="Helical_ferredxn"/>
</dbReference>
<keyword evidence="1" id="KW-0813">Transport</keyword>
<evidence type="ECO:0000256" key="7">
    <source>
        <dbReference type="ARBA" id="ARBA00023014"/>
    </source>
</evidence>
<evidence type="ECO:0000256" key="3">
    <source>
        <dbReference type="ARBA" id="ARBA00022723"/>
    </source>
</evidence>
<evidence type="ECO:0000256" key="6">
    <source>
        <dbReference type="ARBA" id="ARBA00023004"/>
    </source>
</evidence>
<dbReference type="PROSITE" id="PS00198">
    <property type="entry name" value="4FE4S_FER_1"/>
    <property type="match status" value="1"/>
</dbReference>
<keyword evidence="5" id="KW-0249">Electron transport</keyword>
<proteinExistence type="predicted"/>
<organism evidence="9 10">
    <name type="scientific">Alkalitalea saponilacus</name>
    <dbReference type="NCBI Taxonomy" id="889453"/>
    <lineage>
        <taxon>Bacteria</taxon>
        <taxon>Pseudomonadati</taxon>
        <taxon>Bacteroidota</taxon>
        <taxon>Bacteroidia</taxon>
        <taxon>Marinilabiliales</taxon>
        <taxon>Marinilabiliaceae</taxon>
        <taxon>Alkalitalea</taxon>
    </lineage>
</organism>
<dbReference type="InterPro" id="IPR017896">
    <property type="entry name" value="4Fe4S_Fe-S-bd"/>
</dbReference>
<keyword evidence="3" id="KW-0479">Metal-binding</keyword>
<gene>
    <name evidence="9" type="ORF">SAMN03080601_01268</name>
</gene>
<dbReference type="Pfam" id="PF02589">
    <property type="entry name" value="LUD_dom"/>
    <property type="match status" value="1"/>
</dbReference>
<dbReference type="InterPro" id="IPR003741">
    <property type="entry name" value="LUD_dom"/>
</dbReference>
<dbReference type="Proteomes" id="UP000191055">
    <property type="component" value="Unassembled WGS sequence"/>
</dbReference>
<dbReference type="Gene3D" id="1.10.1060.10">
    <property type="entry name" value="Alpha-helical ferredoxin"/>
    <property type="match status" value="1"/>
</dbReference>
<dbReference type="SUPFAM" id="SSF100950">
    <property type="entry name" value="NagB/RpiA/CoA transferase-like"/>
    <property type="match status" value="1"/>
</dbReference>
<reference evidence="9 10" key="1">
    <citation type="submission" date="2017-02" db="EMBL/GenBank/DDBJ databases">
        <authorList>
            <person name="Peterson S.W."/>
        </authorList>
    </citation>
    <scope>NUCLEOTIDE SEQUENCE [LARGE SCALE GENOMIC DNA]</scope>
    <source>
        <strain evidence="9 10">DSM 24412</strain>
    </source>
</reference>
<dbReference type="PANTHER" id="PTHR47153:SF2">
    <property type="entry name" value="LACTATE UTILIZATION PROTEIN B"/>
    <property type="match status" value="1"/>
</dbReference>
<dbReference type="Pfam" id="PF13183">
    <property type="entry name" value="Fer4_8"/>
    <property type="match status" value="1"/>
</dbReference>
<dbReference type="Gene3D" id="3.40.50.10420">
    <property type="entry name" value="NagB/RpiA/CoA transferase-like"/>
    <property type="match status" value="1"/>
</dbReference>
<evidence type="ECO:0000259" key="8">
    <source>
        <dbReference type="PROSITE" id="PS51379"/>
    </source>
</evidence>
<keyword evidence="6" id="KW-0408">Iron</keyword>
<keyword evidence="4" id="KW-0677">Repeat</keyword>
<dbReference type="PROSITE" id="PS51379">
    <property type="entry name" value="4FE4S_FER_2"/>
    <property type="match status" value="1"/>
</dbReference>
<evidence type="ECO:0000313" key="10">
    <source>
        <dbReference type="Proteomes" id="UP000191055"/>
    </source>
</evidence>
<dbReference type="EMBL" id="FUYV01000005">
    <property type="protein sequence ID" value="SKB81071.1"/>
    <property type="molecule type" value="Genomic_DNA"/>
</dbReference>
<protein>
    <submittedName>
        <fullName evidence="9">L-lactate dehydrogenase complex protein LldF</fullName>
    </submittedName>
</protein>
<dbReference type="InterPro" id="IPR004452">
    <property type="entry name" value="LutB/LldF"/>
</dbReference>
<dbReference type="InterPro" id="IPR017900">
    <property type="entry name" value="4Fe4S_Fe_S_CS"/>
</dbReference>
<keyword evidence="7" id="KW-0411">Iron-sulfur</keyword>
<dbReference type="SUPFAM" id="SSF46548">
    <property type="entry name" value="alpha-helical ferredoxin"/>
    <property type="match status" value="1"/>
</dbReference>
<dbReference type="GO" id="GO:0051539">
    <property type="term" value="F:4 iron, 4 sulfur cluster binding"/>
    <property type="evidence" value="ECO:0007669"/>
    <property type="project" value="UniProtKB-KW"/>
</dbReference>
<feature type="domain" description="4Fe-4S ferredoxin-type" evidence="8">
    <location>
        <begin position="301"/>
        <end position="322"/>
    </location>
</feature>
<dbReference type="OrthoDB" id="9782337at2"/>
<sequence>MFSPRYVFNRKASDVAFELKHRNTIRYNMLKYSQSVEKGKSRYPNRVDIHDFAAVTKRNVLSNLPEYLEEFEKNAIANNIEVLWAEDSHQAISILRDIINKFGVKSVVKTKSMTSEEIDFNEVFQKHNIECIETDLGEFIVQQAGERPYHILTPAMHKSAGDVAKLFNEKFNTDKNASAADITLFVREYLRKKFLNADMGLSGANFLLAKEGAVAVTENEGNGLFTFGFPKVHVVLAGIEKLLPGINQLHQFWPWLALHGTGQKVTAYNSIIFGSRQSDERDGPEKMIVILLDNGRSNLYHQPHQSEALSCIRCGACLNACPIYKNVGGYTYQSVYTGPIGSVIEPHLKGFKKFGHLSFASTLCGSCYDVCPVKINLPDLLIRNRKDYVEGGYDSLVSKTSMTLARELLMKPGFNRNINYKSKKLLISLVYNYIFDGQRKFPEPKEDTFQNQWLINK</sequence>
<dbReference type="GO" id="GO:0006089">
    <property type="term" value="P:lactate metabolic process"/>
    <property type="evidence" value="ECO:0007669"/>
    <property type="project" value="InterPro"/>
</dbReference>
<dbReference type="InterPro" id="IPR037171">
    <property type="entry name" value="NagB/RpiA_transferase-like"/>
</dbReference>
<dbReference type="AlphaFoldDB" id="A0A1T5EB13"/>
<dbReference type="PANTHER" id="PTHR47153">
    <property type="entry name" value="LACTATE UTILIZATION PROTEIN B"/>
    <property type="match status" value="1"/>
</dbReference>
<dbReference type="GO" id="GO:0046872">
    <property type="term" value="F:metal ion binding"/>
    <property type="evidence" value="ECO:0007669"/>
    <property type="project" value="UniProtKB-KW"/>
</dbReference>
<dbReference type="KEGG" id="asx:CDL62_07825"/>